<evidence type="ECO:0000256" key="7">
    <source>
        <dbReference type="HAMAP-Rule" id="MF_02090"/>
    </source>
</evidence>
<dbReference type="GO" id="GO:0008795">
    <property type="term" value="F:NAD+ synthase activity"/>
    <property type="evidence" value="ECO:0007669"/>
    <property type="project" value="UniProtKB-EC"/>
</dbReference>
<dbReference type="InterPro" id="IPR022310">
    <property type="entry name" value="NAD/GMP_synthase"/>
</dbReference>
<dbReference type="Pfam" id="PF02540">
    <property type="entry name" value="NAD_synthase"/>
    <property type="match status" value="1"/>
</dbReference>
<comment type="similarity">
    <text evidence="9">Belongs to the NAD synthetase family.</text>
</comment>
<feature type="active site" description="Nucleophile; for glutaminase activity" evidence="7">
    <location>
        <position position="163"/>
    </location>
</feature>
<evidence type="ECO:0000256" key="4">
    <source>
        <dbReference type="ARBA" id="ARBA00022741"/>
    </source>
</evidence>
<evidence type="ECO:0000256" key="2">
    <source>
        <dbReference type="ARBA" id="ARBA00007145"/>
    </source>
</evidence>
<comment type="caution">
    <text evidence="11">The sequence shown here is derived from an EMBL/GenBank/DDBJ whole genome shotgun (WGS) entry which is preliminary data.</text>
</comment>
<evidence type="ECO:0000259" key="10">
    <source>
        <dbReference type="PROSITE" id="PS50263"/>
    </source>
</evidence>
<evidence type="ECO:0000256" key="3">
    <source>
        <dbReference type="ARBA" id="ARBA00022598"/>
    </source>
</evidence>
<name>A0ABX0H5S1_9BACT</name>
<keyword evidence="3 7" id="KW-0436">Ligase</keyword>
<evidence type="ECO:0000313" key="11">
    <source>
        <dbReference type="EMBL" id="NHE55713.1"/>
    </source>
</evidence>
<dbReference type="InterPro" id="IPR003010">
    <property type="entry name" value="C-N_Hydrolase"/>
</dbReference>
<evidence type="ECO:0000256" key="1">
    <source>
        <dbReference type="ARBA" id="ARBA00005188"/>
    </source>
</evidence>
<sequence length="618" mass="69728">MSSLHLAGATVNQTPLDWEGNFNHILQAIQKAKDQSVDLLCFPELSITGYGSEDLFLSYWYPKKALAYLKKALPFTKGITVCLGLPCRINQKVYNCMAVLENGKVLGFVPKQFLAIDGVHYECRWFTPWKAGLMTSLDFDGASVPFGDMIFEKKGLRYGFEICEDAWRGDARPGYRLKDRKVNLILNPSASHFAMGKSHQREILVTESSEALEAAYFYVNLLGNESGRMIFDGEVLFADKGELLYKNPLLSFKDYQLISFKYPLPKTLETPEKTATESKNEEFTAAVSLALFDYLRKSRSKGFVLSLSGGADSSTIAILVAEMVRRGILCLGTPLFLEKIHRSSDIDPKSSVKDITGKLLTTAYQGTKNSSADTFNSAKSLAESIGAVFNQWSIDEEVASYTRKIEAALGRKLEWEKDDIALQNIQARARSPIIWMLANINNSLLLSTSNRSEGDVGYTTMDGDTSGSISPIAAVSKDFILQWLRWAESTLGYEGLKEVNALQPTAELRPKERKQTDEEDLMPYPVLTAIEQLAIKDKRSPIDIYLNLKEELSLEPSILKSYIAKFFRLWSRNQWKRERLAPSFHLDEFNVDPKTWYRFPILSGGYQEELKEMENTEE</sequence>
<evidence type="ECO:0000313" key="12">
    <source>
        <dbReference type="Proteomes" id="UP000649799"/>
    </source>
</evidence>
<evidence type="ECO:0000256" key="8">
    <source>
        <dbReference type="PIRNR" id="PIRNR006630"/>
    </source>
</evidence>
<reference evidence="11 12" key="1">
    <citation type="submission" date="2020-03" db="EMBL/GenBank/DDBJ databases">
        <title>Cyclobacterium plantarum sp. nov., a marine bacterium isolated from a coastal-marine wetland.</title>
        <authorList>
            <person name="Sanchez-Porro C."/>
            <person name="Ventosa A."/>
            <person name="Amoozegar M."/>
        </authorList>
    </citation>
    <scope>NUCLEOTIDE SEQUENCE [LARGE SCALE GENOMIC DNA]</scope>
    <source>
        <strain evidence="11 12">GBPx2</strain>
    </source>
</reference>
<dbReference type="InterPro" id="IPR014729">
    <property type="entry name" value="Rossmann-like_a/b/a_fold"/>
</dbReference>
<dbReference type="Gene3D" id="3.40.50.620">
    <property type="entry name" value="HUPs"/>
    <property type="match status" value="1"/>
</dbReference>
<comment type="caution">
    <text evidence="7">Lacks conserved residue(s) required for the propagation of feature annotation.</text>
</comment>
<feature type="binding site" evidence="7">
    <location>
        <position position="448"/>
    </location>
    <ligand>
        <name>ATP</name>
        <dbReference type="ChEBI" id="CHEBI:30616"/>
    </ligand>
</feature>
<keyword evidence="4 7" id="KW-0547">Nucleotide-binding</keyword>
<gene>
    <name evidence="7 11" type="primary">nadE</name>
    <name evidence="11" type="ORF">G9Q97_02675</name>
</gene>
<dbReference type="CDD" id="cd07570">
    <property type="entry name" value="GAT_Gln-NAD-synth"/>
    <property type="match status" value="1"/>
</dbReference>
<evidence type="ECO:0000256" key="9">
    <source>
        <dbReference type="RuleBase" id="RU003811"/>
    </source>
</evidence>
<dbReference type="NCBIfam" id="TIGR00552">
    <property type="entry name" value="nadE"/>
    <property type="match status" value="1"/>
</dbReference>
<proteinExistence type="inferred from homology"/>
<comment type="pathway">
    <text evidence="1 7 8">Cofactor biosynthesis; NAD(+) biosynthesis; NAD(+) from deamido-NAD(+) (L-Gln route): step 1/1.</text>
</comment>
<feature type="binding site" evidence="7">
    <location>
        <position position="576"/>
    </location>
    <ligand>
        <name>deamido-NAD(+)</name>
        <dbReference type="ChEBI" id="CHEBI:58437"/>
        <note>ligand shared between two neighboring subunits</note>
    </ligand>
</feature>
<dbReference type="RefSeq" id="WP_166142855.1">
    <property type="nucleotide sequence ID" value="NZ_JAANYN010000001.1"/>
</dbReference>
<dbReference type="PANTHER" id="PTHR23090:SF9">
    <property type="entry name" value="GLUTAMINE-DEPENDENT NAD(+) SYNTHETASE"/>
    <property type="match status" value="1"/>
</dbReference>
<feature type="binding site" evidence="7">
    <location>
        <position position="424"/>
    </location>
    <ligand>
        <name>deamido-NAD(+)</name>
        <dbReference type="ChEBI" id="CHEBI:58437"/>
        <note>ligand shared between two neighboring subunits</note>
    </ligand>
</feature>
<accession>A0ABX0H5S1</accession>
<keyword evidence="5 7" id="KW-0067">ATP-binding</keyword>
<dbReference type="InterPro" id="IPR014445">
    <property type="entry name" value="Gln-dep_NAD_synthase"/>
</dbReference>
<dbReference type="EMBL" id="JAANYN010000001">
    <property type="protein sequence ID" value="NHE55713.1"/>
    <property type="molecule type" value="Genomic_DNA"/>
</dbReference>
<dbReference type="InterPro" id="IPR036526">
    <property type="entry name" value="C-N_Hydrolase_sf"/>
</dbReference>
<dbReference type="PANTHER" id="PTHR23090">
    <property type="entry name" value="NH 3 /GLUTAMINE-DEPENDENT NAD + SYNTHETASE"/>
    <property type="match status" value="1"/>
</dbReference>
<feature type="active site" description="For glutaminase activity" evidence="7">
    <location>
        <position position="111"/>
    </location>
</feature>
<feature type="binding site" evidence="7">
    <location>
        <position position="453"/>
    </location>
    <ligand>
        <name>deamido-NAD(+)</name>
        <dbReference type="ChEBI" id="CHEBI:58437"/>
        <note>ligand shared between two neighboring subunits</note>
    </ligand>
</feature>
<dbReference type="CDD" id="cd00553">
    <property type="entry name" value="NAD_synthase"/>
    <property type="match status" value="1"/>
</dbReference>
<dbReference type="Pfam" id="PF00795">
    <property type="entry name" value="CN_hydrolase"/>
    <property type="match status" value="1"/>
</dbReference>
<comment type="similarity">
    <text evidence="2 7 8">In the C-terminal section; belongs to the NAD synthetase family.</text>
</comment>
<feature type="domain" description="CN hydrolase" evidence="10">
    <location>
        <begin position="4"/>
        <end position="264"/>
    </location>
</feature>
<keyword evidence="12" id="KW-1185">Reference proteome</keyword>
<evidence type="ECO:0000256" key="5">
    <source>
        <dbReference type="ARBA" id="ARBA00022840"/>
    </source>
</evidence>
<dbReference type="SUPFAM" id="SSF52402">
    <property type="entry name" value="Adenine nucleotide alpha hydrolases-like"/>
    <property type="match status" value="1"/>
</dbReference>
<dbReference type="Gene3D" id="3.60.110.10">
    <property type="entry name" value="Carbon-nitrogen hydrolase"/>
    <property type="match status" value="1"/>
</dbReference>
<dbReference type="Proteomes" id="UP000649799">
    <property type="component" value="Unassembled WGS sequence"/>
</dbReference>
<protein>
    <recommendedName>
        <fullName evidence="7 8">Glutamine-dependent NAD(+) synthetase</fullName>
        <ecNumber evidence="7 8">6.3.5.1</ecNumber>
    </recommendedName>
    <alternativeName>
        <fullName evidence="7 8">NAD(+) synthase [glutamine-hydrolyzing]</fullName>
    </alternativeName>
</protein>
<evidence type="ECO:0000256" key="6">
    <source>
        <dbReference type="ARBA" id="ARBA00023027"/>
    </source>
</evidence>
<dbReference type="EC" id="6.3.5.1" evidence="7 8"/>
<comment type="function">
    <text evidence="7">Catalyzes the ATP-dependent amidation of deamido-NAD to form NAD. Uses L-glutamine as a nitrogen source.</text>
</comment>
<keyword evidence="6 7" id="KW-0520">NAD</keyword>
<dbReference type="InterPro" id="IPR003694">
    <property type="entry name" value="NAD_synthase"/>
</dbReference>
<comment type="catalytic activity">
    <reaction evidence="7 8">
        <text>deamido-NAD(+) + L-glutamine + ATP + H2O = L-glutamate + AMP + diphosphate + NAD(+) + H(+)</text>
        <dbReference type="Rhea" id="RHEA:24384"/>
        <dbReference type="ChEBI" id="CHEBI:15377"/>
        <dbReference type="ChEBI" id="CHEBI:15378"/>
        <dbReference type="ChEBI" id="CHEBI:29985"/>
        <dbReference type="ChEBI" id="CHEBI:30616"/>
        <dbReference type="ChEBI" id="CHEBI:33019"/>
        <dbReference type="ChEBI" id="CHEBI:57540"/>
        <dbReference type="ChEBI" id="CHEBI:58359"/>
        <dbReference type="ChEBI" id="CHEBI:58437"/>
        <dbReference type="ChEBI" id="CHEBI:456215"/>
        <dbReference type="EC" id="6.3.5.1"/>
    </reaction>
</comment>
<feature type="active site" description="Proton acceptor; for glutaminase activity" evidence="7">
    <location>
        <position position="44"/>
    </location>
</feature>
<dbReference type="HAMAP" id="MF_02090">
    <property type="entry name" value="NadE_glutamine_dep"/>
    <property type="match status" value="1"/>
</dbReference>
<dbReference type="SUPFAM" id="SSF56317">
    <property type="entry name" value="Carbon-nitrogen hydrolase"/>
    <property type="match status" value="1"/>
</dbReference>
<dbReference type="PIRSF" id="PIRSF006630">
    <property type="entry name" value="NADS_GAT"/>
    <property type="match status" value="1"/>
</dbReference>
<feature type="binding site" evidence="7">
    <location>
        <position position="191"/>
    </location>
    <ligand>
        <name>L-glutamine</name>
        <dbReference type="ChEBI" id="CHEBI:58359"/>
    </ligand>
</feature>
<feature type="binding site" evidence="7">
    <location>
        <position position="197"/>
    </location>
    <ligand>
        <name>L-glutamine</name>
        <dbReference type="ChEBI" id="CHEBI:58359"/>
    </ligand>
</feature>
<dbReference type="PROSITE" id="PS50263">
    <property type="entry name" value="CN_HYDROLASE"/>
    <property type="match status" value="1"/>
</dbReference>
<organism evidence="11 12">
    <name type="scientific">Cyclobacterium plantarum</name>
    <dbReference type="NCBI Taxonomy" id="2716263"/>
    <lineage>
        <taxon>Bacteria</taxon>
        <taxon>Pseudomonadati</taxon>
        <taxon>Bacteroidota</taxon>
        <taxon>Cytophagia</taxon>
        <taxon>Cytophagales</taxon>
        <taxon>Cyclobacteriaceae</taxon>
        <taxon>Cyclobacterium</taxon>
    </lineage>
</organism>